<evidence type="ECO:0000313" key="1">
    <source>
        <dbReference type="EMBL" id="KAF9800931.1"/>
    </source>
</evidence>
<sequence length="96" mass="10684">MLLLIGGEDDDEIMKNIIHHCLEGRGGVGEADEHHQGLIQPSVGHKGRFPLVTSFDPDVVVSPPDIELCEEHSSTELVYHLSDQWQGVAIFDRDRV</sequence>
<organism evidence="1 2">
    <name type="scientific">Rhodonia placenta</name>
    <dbReference type="NCBI Taxonomy" id="104341"/>
    <lineage>
        <taxon>Eukaryota</taxon>
        <taxon>Fungi</taxon>
        <taxon>Dikarya</taxon>
        <taxon>Basidiomycota</taxon>
        <taxon>Agaricomycotina</taxon>
        <taxon>Agaricomycetes</taxon>
        <taxon>Polyporales</taxon>
        <taxon>Adustoporiaceae</taxon>
        <taxon>Rhodonia</taxon>
    </lineage>
</organism>
<accession>A0A8H7NSU0</accession>
<dbReference type="Proteomes" id="UP000639403">
    <property type="component" value="Unassembled WGS sequence"/>
</dbReference>
<proteinExistence type="predicted"/>
<gene>
    <name evidence="1" type="ORF">IEO21_10257</name>
</gene>
<dbReference type="EMBL" id="JADOXO010000723">
    <property type="protein sequence ID" value="KAF9800931.1"/>
    <property type="molecule type" value="Genomic_DNA"/>
</dbReference>
<comment type="caution">
    <text evidence="1">The sequence shown here is derived from an EMBL/GenBank/DDBJ whole genome shotgun (WGS) entry which is preliminary data.</text>
</comment>
<dbReference type="AlphaFoldDB" id="A0A8H7NSU0"/>
<reference evidence="1" key="2">
    <citation type="journal article" name="Front. Microbiol.">
        <title>Degradative Capacity of Two Strains of Rhodonia placenta: From Phenotype to Genotype.</title>
        <authorList>
            <person name="Kolle M."/>
            <person name="Horta M.A.C."/>
            <person name="Nowrousian M."/>
            <person name="Ohm R.A."/>
            <person name="Benz J.P."/>
            <person name="Pilgard A."/>
        </authorList>
    </citation>
    <scope>NUCLEOTIDE SEQUENCE</scope>
    <source>
        <strain evidence="1">FPRL280</strain>
    </source>
</reference>
<reference evidence="1" key="1">
    <citation type="submission" date="2020-11" db="EMBL/GenBank/DDBJ databases">
        <authorList>
            <person name="Koelle M."/>
            <person name="Horta M.A.C."/>
            <person name="Nowrousian M."/>
            <person name="Ohm R.A."/>
            <person name="Benz P."/>
            <person name="Pilgard A."/>
        </authorList>
    </citation>
    <scope>NUCLEOTIDE SEQUENCE</scope>
    <source>
        <strain evidence="1">FPRL280</strain>
    </source>
</reference>
<protein>
    <submittedName>
        <fullName evidence="1">Uncharacterized protein</fullName>
    </submittedName>
</protein>
<name>A0A8H7NSU0_9APHY</name>
<evidence type="ECO:0000313" key="2">
    <source>
        <dbReference type="Proteomes" id="UP000639403"/>
    </source>
</evidence>